<sequence>MAEPAAAPRRFIDRPAVRSALGMGLIGPYLRLLKLTSRVVADPPDFWQRISANWPVIGVSWHGQSNLAYVVMPQRQQLALLVSLHPDGQMMGAMARSLGYQTIEGSGASTRQGSGTGGLAAFRNMLKALKAGTSIFATADIPPEPGRRVSPGMIAVARRSGRPVFAIATCSSRRKVLDRVWDKMQLNFPFSIIGFACEGPFYMTDPAVSDETYAADLAKSLDRVLARAFELADGGPSATARQ</sequence>
<dbReference type="AlphaFoldDB" id="A0A933NXM8"/>
<feature type="domain" description="DUF374" evidence="1">
    <location>
        <begin position="73"/>
        <end position="145"/>
    </location>
</feature>
<evidence type="ECO:0000313" key="3">
    <source>
        <dbReference type="Proteomes" id="UP000782610"/>
    </source>
</evidence>
<protein>
    <submittedName>
        <fullName evidence="2">DUF374 domain-containing protein</fullName>
    </submittedName>
</protein>
<gene>
    <name evidence="2" type="ORF">HY834_03470</name>
</gene>
<organism evidence="2 3">
    <name type="scientific">Devosia nanyangense</name>
    <dbReference type="NCBI Taxonomy" id="1228055"/>
    <lineage>
        <taxon>Bacteria</taxon>
        <taxon>Pseudomonadati</taxon>
        <taxon>Pseudomonadota</taxon>
        <taxon>Alphaproteobacteria</taxon>
        <taxon>Hyphomicrobiales</taxon>
        <taxon>Devosiaceae</taxon>
        <taxon>Devosia</taxon>
    </lineage>
</organism>
<proteinExistence type="predicted"/>
<evidence type="ECO:0000259" key="1">
    <source>
        <dbReference type="Pfam" id="PF04028"/>
    </source>
</evidence>
<dbReference type="EMBL" id="JACRAF010000012">
    <property type="protein sequence ID" value="MBI4920783.1"/>
    <property type="molecule type" value="Genomic_DNA"/>
</dbReference>
<dbReference type="InterPro" id="IPR007172">
    <property type="entry name" value="DUF374"/>
</dbReference>
<dbReference type="Pfam" id="PF04028">
    <property type="entry name" value="DUF374"/>
    <property type="match status" value="1"/>
</dbReference>
<name>A0A933NXM8_9HYPH</name>
<reference evidence="2" key="1">
    <citation type="submission" date="2020-07" db="EMBL/GenBank/DDBJ databases">
        <title>Huge and variable diversity of episymbiotic CPR bacteria and DPANN archaea in groundwater ecosystems.</title>
        <authorList>
            <person name="He C.Y."/>
            <person name="Keren R."/>
            <person name="Whittaker M."/>
            <person name="Farag I.F."/>
            <person name="Doudna J."/>
            <person name="Cate J.H.D."/>
            <person name="Banfield J.F."/>
        </authorList>
    </citation>
    <scope>NUCLEOTIDE SEQUENCE</scope>
    <source>
        <strain evidence="2">NC_groundwater_1586_Pr3_B-0.1um_66_15</strain>
    </source>
</reference>
<comment type="caution">
    <text evidence="2">The sequence shown here is derived from an EMBL/GenBank/DDBJ whole genome shotgun (WGS) entry which is preliminary data.</text>
</comment>
<dbReference type="Proteomes" id="UP000782610">
    <property type="component" value="Unassembled WGS sequence"/>
</dbReference>
<evidence type="ECO:0000313" key="2">
    <source>
        <dbReference type="EMBL" id="MBI4920783.1"/>
    </source>
</evidence>
<accession>A0A933NXM8</accession>